<dbReference type="InterPro" id="IPR005229">
    <property type="entry name" value="YicC/YloC-like"/>
</dbReference>
<feature type="domain" description="Endoribonuclease YicC-like N-terminal" evidence="6">
    <location>
        <begin position="1"/>
        <end position="154"/>
    </location>
</feature>
<comment type="similarity">
    <text evidence="5">Belongs to the YicC/YloC family.</text>
</comment>
<keyword evidence="3" id="KW-0255">Endonuclease</keyword>
<dbReference type="EMBL" id="CP121689">
    <property type="protein sequence ID" value="WZL75183.1"/>
    <property type="molecule type" value="Genomic_DNA"/>
</dbReference>
<dbReference type="Proteomes" id="UP001461341">
    <property type="component" value="Chromosome"/>
</dbReference>
<evidence type="ECO:0000256" key="2">
    <source>
        <dbReference type="ARBA" id="ARBA00022722"/>
    </source>
</evidence>
<evidence type="ECO:0000259" key="6">
    <source>
        <dbReference type="Pfam" id="PF03755"/>
    </source>
</evidence>
<evidence type="ECO:0000256" key="4">
    <source>
        <dbReference type="ARBA" id="ARBA00022801"/>
    </source>
</evidence>
<evidence type="ECO:0000256" key="1">
    <source>
        <dbReference type="ARBA" id="ARBA00001968"/>
    </source>
</evidence>
<dbReference type="Pfam" id="PF08340">
    <property type="entry name" value="YicC-like_C"/>
    <property type="match status" value="1"/>
</dbReference>
<reference evidence="8 9" key="1">
    <citation type="submission" date="2023-03" db="EMBL/GenBank/DDBJ databases">
        <title>Novel Species.</title>
        <authorList>
            <person name="Ma S."/>
        </authorList>
    </citation>
    <scope>NUCLEOTIDE SEQUENCE [LARGE SCALE GENOMIC DNA]</scope>
    <source>
        <strain evidence="8 9">B11</strain>
    </source>
</reference>
<evidence type="ECO:0000313" key="8">
    <source>
        <dbReference type="EMBL" id="WZL75183.1"/>
    </source>
</evidence>
<proteinExistence type="inferred from homology"/>
<dbReference type="NCBIfam" id="TIGR00255">
    <property type="entry name" value="YicC/YloC family endoribonuclease"/>
    <property type="match status" value="1"/>
</dbReference>
<protein>
    <submittedName>
        <fullName evidence="8">YicC family protein</fullName>
    </submittedName>
</protein>
<keyword evidence="4" id="KW-0378">Hydrolase</keyword>
<dbReference type="PANTHER" id="PTHR30636:SF3">
    <property type="entry name" value="UPF0701 PROTEIN YICC"/>
    <property type="match status" value="1"/>
</dbReference>
<dbReference type="InterPro" id="IPR013527">
    <property type="entry name" value="YicC-like_N"/>
</dbReference>
<dbReference type="Pfam" id="PF03755">
    <property type="entry name" value="YicC-like_N"/>
    <property type="match status" value="1"/>
</dbReference>
<organism evidence="8 9">
    <name type="scientific">Thermatribacter velox</name>
    <dbReference type="NCBI Taxonomy" id="3039681"/>
    <lineage>
        <taxon>Bacteria</taxon>
        <taxon>Pseudomonadati</taxon>
        <taxon>Atribacterota</taxon>
        <taxon>Atribacteria</taxon>
        <taxon>Atribacterales</taxon>
        <taxon>Thermatribacteraceae</taxon>
        <taxon>Thermatribacter</taxon>
    </lineage>
</organism>
<accession>A0ABZ2YBS2</accession>
<dbReference type="RefSeq" id="WP_369017329.1">
    <property type="nucleotide sequence ID" value="NZ_CP121689.1"/>
</dbReference>
<sequence>MRSMTGFGFAEGEGTLGTYRVHIKSVNHRFLDINIRMPRELYVWEELLNQSIKSRISRGKVELRIDFEPRLENFTIEVNPRLARSYLDALETLCKELGLNFSPHIELILSLGEIIKLNKENQCWEEEWDLFRAIFEKAIQAFLESRESEGLKMKEDIEKHLEKISKAAEQLKKHNDQVTEFFRQKLSKRIAELLPQLPVNETLLAQEVVYYVERSDINEEITRIKAHVERIRSLLNAEGPVGRELEFVLQEIHREVNTIGAKSAHLRISEMVIDLKTALEKLREQVQNIE</sequence>
<name>A0ABZ2YBS2_9BACT</name>
<evidence type="ECO:0000256" key="5">
    <source>
        <dbReference type="ARBA" id="ARBA00035648"/>
    </source>
</evidence>
<feature type="domain" description="Endoribonuclease YicC-like C-terminal" evidence="7">
    <location>
        <begin position="172"/>
        <end position="290"/>
    </location>
</feature>
<dbReference type="InterPro" id="IPR013551">
    <property type="entry name" value="YicC-like_C"/>
</dbReference>
<keyword evidence="2" id="KW-0540">Nuclease</keyword>
<evidence type="ECO:0000313" key="9">
    <source>
        <dbReference type="Proteomes" id="UP001461341"/>
    </source>
</evidence>
<evidence type="ECO:0000256" key="3">
    <source>
        <dbReference type="ARBA" id="ARBA00022759"/>
    </source>
</evidence>
<comment type="cofactor">
    <cofactor evidence="1">
        <name>a divalent metal cation</name>
        <dbReference type="ChEBI" id="CHEBI:60240"/>
    </cofactor>
</comment>
<keyword evidence="9" id="KW-1185">Reference proteome</keyword>
<gene>
    <name evidence="8" type="ORF">QBE54_06150</name>
</gene>
<dbReference type="PANTHER" id="PTHR30636">
    <property type="entry name" value="UPF0701 PROTEIN YICC"/>
    <property type="match status" value="1"/>
</dbReference>
<evidence type="ECO:0000259" key="7">
    <source>
        <dbReference type="Pfam" id="PF08340"/>
    </source>
</evidence>